<proteinExistence type="predicted"/>
<dbReference type="STRING" id="445709.ABW99_15655"/>
<gene>
    <name evidence="1" type="ORF">ABW99_15655</name>
</gene>
<dbReference type="OrthoDB" id="5294764at2"/>
<dbReference type="KEGG" id="ptx:ABW99_15655"/>
<dbReference type="PATRIC" id="fig|445709.3.peg.3312"/>
<evidence type="ECO:0000313" key="1">
    <source>
        <dbReference type="EMBL" id="AKJ70631.1"/>
    </source>
</evidence>
<dbReference type="PANTHER" id="PTHR34290:SF2">
    <property type="entry name" value="OS04G0668800 PROTEIN"/>
    <property type="match status" value="1"/>
</dbReference>
<name>A0A0G3F0T8_9BURK</name>
<organism evidence="1 2">
    <name type="scientific">Pandoraea thiooxydans</name>
    <dbReference type="NCBI Taxonomy" id="445709"/>
    <lineage>
        <taxon>Bacteria</taxon>
        <taxon>Pseudomonadati</taxon>
        <taxon>Pseudomonadota</taxon>
        <taxon>Betaproteobacteria</taxon>
        <taxon>Burkholderiales</taxon>
        <taxon>Burkholderiaceae</taxon>
        <taxon>Pandoraea</taxon>
    </lineage>
</organism>
<dbReference type="AlphaFoldDB" id="A0A0G3F0T8"/>
<dbReference type="InterPro" id="IPR044691">
    <property type="entry name" value="DCC1_Trx"/>
</dbReference>
<dbReference type="InterPro" id="IPR007263">
    <property type="entry name" value="DCC1-like"/>
</dbReference>
<dbReference type="Pfam" id="PF04134">
    <property type="entry name" value="DCC1-like"/>
    <property type="match status" value="1"/>
</dbReference>
<dbReference type="EMBL" id="CP011568">
    <property type="protein sequence ID" value="AKJ70631.1"/>
    <property type="molecule type" value="Genomic_DNA"/>
</dbReference>
<dbReference type="Proteomes" id="UP000036700">
    <property type="component" value="Chromosome"/>
</dbReference>
<evidence type="ECO:0000313" key="2">
    <source>
        <dbReference type="Proteomes" id="UP000036700"/>
    </source>
</evidence>
<sequence>MPEEIPSTRPTLYYDGACPVCSREIAMYRRQPGADAVRWVDVTCCPAEALGPGLTREAALARLHLRRADGSLVSGAAAFTTLWLNLPRWAWLGRLLGTGPVLWILEPGYRVFLKVRRGWRRAA</sequence>
<dbReference type="PANTHER" id="PTHR34290">
    <property type="entry name" value="SI:CH73-390P7.2"/>
    <property type="match status" value="1"/>
</dbReference>
<dbReference type="GO" id="GO:0015035">
    <property type="term" value="F:protein-disulfide reductase activity"/>
    <property type="evidence" value="ECO:0007669"/>
    <property type="project" value="InterPro"/>
</dbReference>
<evidence type="ECO:0008006" key="3">
    <source>
        <dbReference type="Google" id="ProtNLM"/>
    </source>
</evidence>
<keyword evidence="2" id="KW-1185">Reference proteome</keyword>
<reference evidence="2" key="1">
    <citation type="submission" date="2015-06" db="EMBL/GenBank/DDBJ databases">
        <authorList>
            <person name="Lim Y.L."/>
            <person name="Ee R."/>
            <person name="Yong D."/>
            <person name="How K.Y."/>
            <person name="Yin W.F."/>
            <person name="Chan K.G."/>
        </authorList>
    </citation>
    <scope>NUCLEOTIDE SEQUENCE [LARGE SCALE GENOMIC DNA]</scope>
    <source>
        <strain evidence="2">DSM 25325</strain>
    </source>
</reference>
<protein>
    <recommendedName>
        <fullName evidence="3">Thiol-disulfide oxidoreductase</fullName>
    </recommendedName>
</protein>
<dbReference type="RefSeq" id="WP_047216712.1">
    <property type="nucleotide sequence ID" value="NZ_CP011568.3"/>
</dbReference>
<accession>A0A0G3F0T8</accession>